<name>V7B2P7_PHAVU</name>
<reference evidence="8" key="1">
    <citation type="journal article" date="2014" name="Nat. Genet.">
        <title>A reference genome for common bean and genome-wide analysis of dual domestications.</title>
        <authorList>
            <person name="Schmutz J."/>
            <person name="McClean P.E."/>
            <person name="Mamidi S."/>
            <person name="Wu G.A."/>
            <person name="Cannon S.B."/>
            <person name="Grimwood J."/>
            <person name="Jenkins J."/>
            <person name="Shu S."/>
            <person name="Song Q."/>
            <person name="Chavarro C."/>
            <person name="Torres-Torres M."/>
            <person name="Geffroy V."/>
            <person name="Moghaddam S.M."/>
            <person name="Gao D."/>
            <person name="Abernathy B."/>
            <person name="Barry K."/>
            <person name="Blair M."/>
            <person name="Brick M.A."/>
            <person name="Chovatia M."/>
            <person name="Gepts P."/>
            <person name="Goodstein D.M."/>
            <person name="Gonzales M."/>
            <person name="Hellsten U."/>
            <person name="Hyten D.L."/>
            <person name="Jia G."/>
            <person name="Kelly J.D."/>
            <person name="Kudrna D."/>
            <person name="Lee R."/>
            <person name="Richard M.M."/>
            <person name="Miklas P.N."/>
            <person name="Osorno J.M."/>
            <person name="Rodrigues J."/>
            <person name="Thareau V."/>
            <person name="Urrea C.A."/>
            <person name="Wang M."/>
            <person name="Yu Y."/>
            <person name="Zhang M."/>
            <person name="Wing R.A."/>
            <person name="Cregan P.B."/>
            <person name="Rokhsar D.S."/>
            <person name="Jackson S.A."/>
        </authorList>
    </citation>
    <scope>NUCLEOTIDE SEQUENCE [LARGE SCALE GENOMIC DNA]</scope>
    <source>
        <strain evidence="8">cv. G19833</strain>
    </source>
</reference>
<dbReference type="InterPro" id="IPR009057">
    <property type="entry name" value="Homeodomain-like_sf"/>
</dbReference>
<dbReference type="GO" id="GO:0009739">
    <property type="term" value="P:response to gibberellin"/>
    <property type="evidence" value="ECO:0007669"/>
    <property type="project" value="TreeGrafter"/>
</dbReference>
<evidence type="ECO:0000256" key="3">
    <source>
        <dbReference type="ARBA" id="ARBA00023125"/>
    </source>
</evidence>
<keyword evidence="3" id="KW-0238">DNA-binding</keyword>
<dbReference type="NCBIfam" id="TIGR01557">
    <property type="entry name" value="myb_SHAQKYF"/>
    <property type="match status" value="1"/>
</dbReference>
<dbReference type="eggNOG" id="KOG0724">
    <property type="taxonomic scope" value="Eukaryota"/>
</dbReference>
<feature type="domain" description="Myb-like" evidence="6">
    <location>
        <begin position="103"/>
        <end position="146"/>
    </location>
</feature>
<evidence type="ECO:0000313" key="8">
    <source>
        <dbReference type="Proteomes" id="UP000000226"/>
    </source>
</evidence>
<dbReference type="Pfam" id="PF00249">
    <property type="entry name" value="Myb_DNA-binding"/>
    <property type="match status" value="1"/>
</dbReference>
<organism evidence="7 8">
    <name type="scientific">Phaseolus vulgaris</name>
    <name type="common">Kidney bean</name>
    <name type="synonym">French bean</name>
    <dbReference type="NCBI Taxonomy" id="3885"/>
    <lineage>
        <taxon>Eukaryota</taxon>
        <taxon>Viridiplantae</taxon>
        <taxon>Streptophyta</taxon>
        <taxon>Embryophyta</taxon>
        <taxon>Tracheophyta</taxon>
        <taxon>Spermatophyta</taxon>
        <taxon>Magnoliopsida</taxon>
        <taxon>eudicotyledons</taxon>
        <taxon>Gunneridae</taxon>
        <taxon>Pentapetalae</taxon>
        <taxon>rosids</taxon>
        <taxon>fabids</taxon>
        <taxon>Fabales</taxon>
        <taxon>Fabaceae</taxon>
        <taxon>Papilionoideae</taxon>
        <taxon>50 kb inversion clade</taxon>
        <taxon>NPAAA clade</taxon>
        <taxon>indigoferoid/millettioid clade</taxon>
        <taxon>Phaseoleae</taxon>
        <taxon>Phaseolus</taxon>
    </lineage>
</organism>
<dbReference type="PANTHER" id="PTHR44191:SF2">
    <property type="entry name" value="TRANSCRIPTION FACTOR MYBS1"/>
    <property type="match status" value="1"/>
</dbReference>
<evidence type="ECO:0000259" key="6">
    <source>
        <dbReference type="Pfam" id="PF00249"/>
    </source>
</evidence>
<dbReference type="STRING" id="3885.V7B2P7"/>
<sequence length="197" mass="22073">VCIGASTVSISNVSPHKSTSFKDNGGFAYEFSTLTTQPISPNIFGYNHAPTPSTVPATHVSAISPNTIIFEHVPSGWVQMPNYLKHSTPPVSKSHHKHYERRTENEHRLFLIGLQKCSSGDWKSISKCYIPSKTSTQIASHAKKYRHHQNGLKKNKKRKSIHDVTLDNINMGVVPSFINKEQRLCLTPNFSIQPQKI</sequence>
<dbReference type="InterPro" id="IPR006447">
    <property type="entry name" value="Myb_dom_plants"/>
</dbReference>
<dbReference type="AlphaFoldDB" id="V7B2P7"/>
<dbReference type="GO" id="GO:0005634">
    <property type="term" value="C:nucleus"/>
    <property type="evidence" value="ECO:0007669"/>
    <property type="project" value="UniProtKB-SubCell"/>
</dbReference>
<dbReference type="InterPro" id="IPR052245">
    <property type="entry name" value="Plant_Stress_Dev_TF"/>
</dbReference>
<keyword evidence="5" id="KW-0539">Nucleus</keyword>
<dbReference type="GO" id="GO:0003677">
    <property type="term" value="F:DNA binding"/>
    <property type="evidence" value="ECO:0007669"/>
    <property type="project" value="UniProtKB-KW"/>
</dbReference>
<evidence type="ECO:0000256" key="2">
    <source>
        <dbReference type="ARBA" id="ARBA00023015"/>
    </source>
</evidence>
<protein>
    <recommendedName>
        <fullName evidence="6">Myb-like domain-containing protein</fullName>
    </recommendedName>
</protein>
<accession>V7B2P7</accession>
<keyword evidence="4" id="KW-0804">Transcription</keyword>
<dbReference type="CDD" id="cd00167">
    <property type="entry name" value="SANT"/>
    <property type="match status" value="1"/>
</dbReference>
<keyword evidence="8" id="KW-1185">Reference proteome</keyword>
<dbReference type="EMBL" id="CM002295">
    <property type="protein sequence ID" value="ESW12114.1"/>
    <property type="molecule type" value="Genomic_DNA"/>
</dbReference>
<evidence type="ECO:0000256" key="1">
    <source>
        <dbReference type="ARBA" id="ARBA00004123"/>
    </source>
</evidence>
<proteinExistence type="predicted"/>
<gene>
    <name evidence="7" type="ORF">PHAVU_008G085600g</name>
</gene>
<comment type="subcellular location">
    <subcellularLocation>
        <location evidence="1">Nucleus</location>
    </subcellularLocation>
</comment>
<feature type="non-terminal residue" evidence="7">
    <location>
        <position position="1"/>
    </location>
</feature>
<dbReference type="SUPFAM" id="SSF46689">
    <property type="entry name" value="Homeodomain-like"/>
    <property type="match status" value="1"/>
</dbReference>
<dbReference type="GO" id="GO:0009751">
    <property type="term" value="P:response to salicylic acid"/>
    <property type="evidence" value="ECO:0007669"/>
    <property type="project" value="TreeGrafter"/>
</dbReference>
<dbReference type="GO" id="GO:0006355">
    <property type="term" value="P:regulation of DNA-templated transcription"/>
    <property type="evidence" value="ECO:0007669"/>
    <property type="project" value="UniProtKB-ARBA"/>
</dbReference>
<dbReference type="Gene3D" id="1.10.10.60">
    <property type="entry name" value="Homeodomain-like"/>
    <property type="match status" value="1"/>
</dbReference>
<evidence type="ECO:0000256" key="5">
    <source>
        <dbReference type="ARBA" id="ARBA00023242"/>
    </source>
</evidence>
<keyword evidence="2" id="KW-0805">Transcription regulation</keyword>
<dbReference type="PANTHER" id="PTHR44191">
    <property type="entry name" value="TRANSCRIPTION FACTOR KUA1"/>
    <property type="match status" value="1"/>
</dbReference>
<evidence type="ECO:0000313" key="7">
    <source>
        <dbReference type="EMBL" id="ESW12114.1"/>
    </source>
</evidence>
<dbReference type="Proteomes" id="UP000000226">
    <property type="component" value="Chromosome 8"/>
</dbReference>
<dbReference type="Gramene" id="ESW12114">
    <property type="protein sequence ID" value="ESW12114"/>
    <property type="gene ID" value="PHAVU_008G085600g"/>
</dbReference>
<dbReference type="InterPro" id="IPR001005">
    <property type="entry name" value="SANT/Myb"/>
</dbReference>
<dbReference type="OrthoDB" id="1434370at2759"/>
<evidence type="ECO:0000256" key="4">
    <source>
        <dbReference type="ARBA" id="ARBA00023163"/>
    </source>
</evidence>